<feature type="transmembrane region" description="Helical" evidence="6">
    <location>
        <begin position="314"/>
        <end position="337"/>
    </location>
</feature>
<dbReference type="Proteomes" id="UP000295509">
    <property type="component" value="Unassembled WGS sequence"/>
</dbReference>
<dbReference type="EMBL" id="SORE01000021">
    <property type="protein sequence ID" value="TDY42503.1"/>
    <property type="molecule type" value="Genomic_DNA"/>
</dbReference>
<dbReference type="GO" id="GO:0046943">
    <property type="term" value="F:carboxylic acid transmembrane transporter activity"/>
    <property type="evidence" value="ECO:0007669"/>
    <property type="project" value="TreeGrafter"/>
</dbReference>
<feature type="transmembrane region" description="Helical" evidence="6">
    <location>
        <begin position="52"/>
        <end position="71"/>
    </location>
</feature>
<dbReference type="Pfam" id="PF07690">
    <property type="entry name" value="MFS_1"/>
    <property type="match status" value="1"/>
</dbReference>
<evidence type="ECO:0000256" key="5">
    <source>
        <dbReference type="SAM" id="MobiDB-lite"/>
    </source>
</evidence>
<dbReference type="PROSITE" id="PS50850">
    <property type="entry name" value="MFS"/>
    <property type="match status" value="1"/>
</dbReference>
<dbReference type="InterPro" id="IPR011701">
    <property type="entry name" value="MFS"/>
</dbReference>
<reference evidence="8 9" key="1">
    <citation type="submission" date="2019-03" db="EMBL/GenBank/DDBJ databases">
        <title>Genomic Encyclopedia of Type Strains, Phase III (KMG-III): the genomes of soil and plant-associated and newly described type strains.</title>
        <authorList>
            <person name="Whitman W."/>
        </authorList>
    </citation>
    <scope>NUCLEOTIDE SEQUENCE [LARGE SCALE GENOMIC DNA]</scope>
    <source>
        <strain evidence="8 9">LMG 29544</strain>
    </source>
</reference>
<dbReference type="SUPFAM" id="SSF103473">
    <property type="entry name" value="MFS general substrate transporter"/>
    <property type="match status" value="1"/>
</dbReference>
<dbReference type="PANTHER" id="PTHR23508:SF10">
    <property type="entry name" value="CARBOXYLIC ACID TRANSPORTER PROTEIN HOMOLOG"/>
    <property type="match status" value="1"/>
</dbReference>
<keyword evidence="2 6" id="KW-0812">Transmembrane</keyword>
<dbReference type="PANTHER" id="PTHR23508">
    <property type="entry name" value="CARBOXYLIC ACID TRANSPORTER PROTEIN HOMOLOG"/>
    <property type="match status" value="1"/>
</dbReference>
<dbReference type="InterPro" id="IPR005829">
    <property type="entry name" value="Sugar_transporter_CS"/>
</dbReference>
<keyword evidence="4 6" id="KW-0472">Membrane</keyword>
<feature type="transmembrane region" description="Helical" evidence="6">
    <location>
        <begin position="261"/>
        <end position="279"/>
    </location>
</feature>
<feature type="transmembrane region" description="Helical" evidence="6">
    <location>
        <begin position="138"/>
        <end position="162"/>
    </location>
</feature>
<accession>A0A4R8LJ91</accession>
<proteinExistence type="predicted"/>
<dbReference type="PROSITE" id="PS00217">
    <property type="entry name" value="SUGAR_TRANSPORT_2"/>
    <property type="match status" value="1"/>
</dbReference>
<feature type="transmembrane region" description="Helical" evidence="6">
    <location>
        <begin position="377"/>
        <end position="399"/>
    </location>
</feature>
<feature type="transmembrane region" description="Helical" evidence="6">
    <location>
        <begin position="21"/>
        <end position="46"/>
    </location>
</feature>
<evidence type="ECO:0000256" key="1">
    <source>
        <dbReference type="ARBA" id="ARBA00004141"/>
    </source>
</evidence>
<evidence type="ECO:0000256" key="4">
    <source>
        <dbReference type="ARBA" id="ARBA00023136"/>
    </source>
</evidence>
<dbReference type="CDD" id="cd17371">
    <property type="entry name" value="MFS_MucK"/>
    <property type="match status" value="1"/>
</dbReference>
<dbReference type="Gene3D" id="1.20.1250.20">
    <property type="entry name" value="MFS general substrate transporter like domains"/>
    <property type="match status" value="2"/>
</dbReference>
<sequence length="449" mass="47517">MNWYREISPTEKRTLWTCFGGWALDALDTQAFSLVIPALIATWGIAKGQAGLIGGATLVAGALGGLLAGVLSDRFGRVRALQVTVLWFSLFTLLCACAQNYEQLLVLKALQGLGFGGEWTAGSVLLSETIRAQHRGKALGIVQSAWGFGWAGAVLLYAAVFSWVSPEWAWRVLFAAGAVPALLVLYARRNVPEPPRDAANATERKLESKLPVIGIFDRSVIRTTIVGGLIGLGAHGGYYAIATWLPTYLKTERHLSVLGTGGYLAVIIVAFTCGCFASAWLQDRIGRRKNLMLFAVCCAVTVNLYVFLPIGDIAILALSFPLGFFSAGIPATLGALFNELYPQGVRGTGVGFCYNFGRIVSAGFPVLVGHMGESMSIGSALGIDAGAAYGLVVLAALLLPETKGRSITGQPGATVTASSSHGMHGTHGTQQQGTQQQGTQQQASQTHRV</sequence>
<keyword evidence="9" id="KW-1185">Reference proteome</keyword>
<dbReference type="InterPro" id="IPR020846">
    <property type="entry name" value="MFS_dom"/>
</dbReference>
<evidence type="ECO:0000256" key="3">
    <source>
        <dbReference type="ARBA" id="ARBA00022989"/>
    </source>
</evidence>
<feature type="transmembrane region" description="Helical" evidence="6">
    <location>
        <begin position="168"/>
        <end position="187"/>
    </location>
</feature>
<feature type="domain" description="Major facilitator superfamily (MFS) profile" evidence="7">
    <location>
        <begin position="14"/>
        <end position="403"/>
    </location>
</feature>
<evidence type="ECO:0000259" key="7">
    <source>
        <dbReference type="PROSITE" id="PS50850"/>
    </source>
</evidence>
<dbReference type="AlphaFoldDB" id="A0A4R8LJ91"/>
<feature type="transmembrane region" description="Helical" evidence="6">
    <location>
        <begin position="291"/>
        <end position="308"/>
    </location>
</feature>
<dbReference type="InterPro" id="IPR036259">
    <property type="entry name" value="MFS_trans_sf"/>
</dbReference>
<feature type="compositionally biased region" description="Low complexity" evidence="5">
    <location>
        <begin position="416"/>
        <end position="449"/>
    </location>
</feature>
<name>A0A4R8LJ91_9BURK</name>
<evidence type="ECO:0000313" key="9">
    <source>
        <dbReference type="Proteomes" id="UP000295509"/>
    </source>
</evidence>
<feature type="transmembrane region" description="Helical" evidence="6">
    <location>
        <begin position="219"/>
        <end position="241"/>
    </location>
</feature>
<gene>
    <name evidence="8" type="ORF">BX592_12174</name>
</gene>
<evidence type="ECO:0000313" key="8">
    <source>
        <dbReference type="EMBL" id="TDY42503.1"/>
    </source>
</evidence>
<dbReference type="OrthoDB" id="183263at2"/>
<dbReference type="RefSeq" id="WP_134195405.1">
    <property type="nucleotide sequence ID" value="NZ_JBHLUW010000037.1"/>
</dbReference>
<protein>
    <submittedName>
        <fullName evidence="8">Putative MFS family arabinose efflux permease</fullName>
    </submittedName>
</protein>
<dbReference type="GO" id="GO:0005886">
    <property type="term" value="C:plasma membrane"/>
    <property type="evidence" value="ECO:0007669"/>
    <property type="project" value="TreeGrafter"/>
</dbReference>
<evidence type="ECO:0000256" key="6">
    <source>
        <dbReference type="SAM" id="Phobius"/>
    </source>
</evidence>
<organism evidence="8 9">
    <name type="scientific">Paraburkholderia rhizosphaerae</name>
    <dbReference type="NCBI Taxonomy" id="480658"/>
    <lineage>
        <taxon>Bacteria</taxon>
        <taxon>Pseudomonadati</taxon>
        <taxon>Pseudomonadota</taxon>
        <taxon>Betaproteobacteria</taxon>
        <taxon>Burkholderiales</taxon>
        <taxon>Burkholderiaceae</taxon>
        <taxon>Paraburkholderia</taxon>
    </lineage>
</organism>
<keyword evidence="3 6" id="KW-1133">Transmembrane helix</keyword>
<feature type="region of interest" description="Disordered" evidence="5">
    <location>
        <begin position="408"/>
        <end position="449"/>
    </location>
</feature>
<evidence type="ECO:0000256" key="2">
    <source>
        <dbReference type="ARBA" id="ARBA00022692"/>
    </source>
</evidence>
<feature type="transmembrane region" description="Helical" evidence="6">
    <location>
        <begin position="349"/>
        <end position="371"/>
    </location>
</feature>
<comment type="subcellular location">
    <subcellularLocation>
        <location evidence="1">Membrane</location>
        <topology evidence="1">Multi-pass membrane protein</topology>
    </subcellularLocation>
</comment>
<comment type="caution">
    <text evidence="8">The sequence shown here is derived from an EMBL/GenBank/DDBJ whole genome shotgun (WGS) entry which is preliminary data.</text>
</comment>